<reference evidence="1 2" key="1">
    <citation type="journal article" date="2019" name="Sci. Rep.">
        <title>Orb-weaving spider Araneus ventricosus genome elucidates the spidroin gene catalogue.</title>
        <authorList>
            <person name="Kono N."/>
            <person name="Nakamura H."/>
            <person name="Ohtoshi R."/>
            <person name="Moran D.A.P."/>
            <person name="Shinohara A."/>
            <person name="Yoshida Y."/>
            <person name="Fujiwara M."/>
            <person name="Mori M."/>
            <person name="Tomita M."/>
            <person name="Arakawa K."/>
        </authorList>
    </citation>
    <scope>NUCLEOTIDE SEQUENCE [LARGE SCALE GENOMIC DNA]</scope>
</reference>
<comment type="caution">
    <text evidence="1">The sequence shown here is derived from an EMBL/GenBank/DDBJ whole genome shotgun (WGS) entry which is preliminary data.</text>
</comment>
<gene>
    <name evidence="1" type="ORF">AVEN_164971_1</name>
</gene>
<dbReference type="Proteomes" id="UP000499080">
    <property type="component" value="Unassembled WGS sequence"/>
</dbReference>
<protein>
    <submittedName>
        <fullName evidence="1">Uncharacterized protein</fullName>
    </submittedName>
</protein>
<sequence>MRRPSVLPVYDLSSEMGLKSHTTFTVPTRETRKLLLIGGFSSVNSRFPRWQRLR</sequence>
<name>A0A4Y1ZQ19_ARAVE</name>
<dbReference type="EMBL" id="BGPR01076600">
    <property type="protein sequence ID" value="GBL61729.1"/>
    <property type="molecule type" value="Genomic_DNA"/>
</dbReference>
<proteinExistence type="predicted"/>
<dbReference type="AlphaFoldDB" id="A0A4Y1ZQ19"/>
<accession>A0A4Y1ZQ19</accession>
<organism evidence="1 2">
    <name type="scientific">Araneus ventricosus</name>
    <name type="common">Orbweaver spider</name>
    <name type="synonym">Epeira ventricosa</name>
    <dbReference type="NCBI Taxonomy" id="182803"/>
    <lineage>
        <taxon>Eukaryota</taxon>
        <taxon>Metazoa</taxon>
        <taxon>Ecdysozoa</taxon>
        <taxon>Arthropoda</taxon>
        <taxon>Chelicerata</taxon>
        <taxon>Arachnida</taxon>
        <taxon>Araneae</taxon>
        <taxon>Araneomorphae</taxon>
        <taxon>Entelegynae</taxon>
        <taxon>Araneoidea</taxon>
        <taxon>Araneidae</taxon>
        <taxon>Araneus</taxon>
    </lineage>
</organism>
<keyword evidence="2" id="KW-1185">Reference proteome</keyword>
<evidence type="ECO:0000313" key="2">
    <source>
        <dbReference type="Proteomes" id="UP000499080"/>
    </source>
</evidence>
<evidence type="ECO:0000313" key="1">
    <source>
        <dbReference type="EMBL" id="GBL61729.1"/>
    </source>
</evidence>
<feature type="non-terminal residue" evidence="1">
    <location>
        <position position="54"/>
    </location>
</feature>